<dbReference type="SUPFAM" id="SSF58104">
    <property type="entry name" value="Methyl-accepting chemotaxis protein (MCP) signaling domain"/>
    <property type="match status" value="1"/>
</dbReference>
<dbReference type="InterPro" id="IPR004090">
    <property type="entry name" value="Chemotax_Me-accpt_rcpt"/>
</dbReference>
<evidence type="ECO:0000256" key="2">
    <source>
        <dbReference type="ARBA" id="ARBA00022519"/>
    </source>
</evidence>
<dbReference type="PANTHER" id="PTHR32089">
    <property type="entry name" value="METHYL-ACCEPTING CHEMOTAXIS PROTEIN MCPB"/>
    <property type="match status" value="1"/>
</dbReference>
<feature type="domain" description="T-SNARE coiled-coil homology" evidence="7">
    <location>
        <begin position="614"/>
        <end position="676"/>
    </location>
</feature>
<dbReference type="PRINTS" id="PR00260">
    <property type="entry name" value="CHEMTRNSDUCR"/>
</dbReference>
<keyword evidence="2" id="KW-0997">Cell inner membrane</keyword>
<dbReference type="RefSeq" id="WP_091971789.1">
    <property type="nucleotide sequence ID" value="NZ_FOPM01000010.1"/>
</dbReference>
<evidence type="ECO:0000256" key="1">
    <source>
        <dbReference type="ARBA" id="ARBA00004429"/>
    </source>
</evidence>
<gene>
    <name evidence="9" type="ORF">SAMN05192565_11082</name>
</gene>
<organism evidence="9 10">
    <name type="scientific">Methylobacterium gossipiicola</name>
    <dbReference type="NCBI Taxonomy" id="582675"/>
    <lineage>
        <taxon>Bacteria</taxon>
        <taxon>Pseudomonadati</taxon>
        <taxon>Pseudomonadota</taxon>
        <taxon>Alphaproteobacteria</taxon>
        <taxon>Hyphomicrobiales</taxon>
        <taxon>Methylobacteriaceae</taxon>
        <taxon>Methylobacterium</taxon>
    </lineage>
</organism>
<dbReference type="PROSITE" id="PS50885">
    <property type="entry name" value="HAMP"/>
    <property type="match status" value="1"/>
</dbReference>
<dbReference type="STRING" id="582675.SAMN05192565_11082"/>
<evidence type="ECO:0000256" key="5">
    <source>
        <dbReference type="PROSITE-ProRule" id="PRU00284"/>
    </source>
</evidence>
<feature type="domain" description="Methyl-accepting transducer" evidence="6">
    <location>
        <begin position="462"/>
        <end position="698"/>
    </location>
</feature>
<dbReference type="EMBL" id="FOPM01000010">
    <property type="protein sequence ID" value="SFG76354.1"/>
    <property type="molecule type" value="Genomic_DNA"/>
</dbReference>
<evidence type="ECO:0000259" key="7">
    <source>
        <dbReference type="PROSITE" id="PS50192"/>
    </source>
</evidence>
<dbReference type="OrthoDB" id="7293398at2"/>
<accession>A0A1I2UGR4</accession>
<keyword evidence="2" id="KW-0472">Membrane</keyword>
<reference evidence="10" key="1">
    <citation type="submission" date="2016-10" db="EMBL/GenBank/DDBJ databases">
        <authorList>
            <person name="Varghese N."/>
            <person name="Submissions S."/>
        </authorList>
    </citation>
    <scope>NUCLEOTIDE SEQUENCE [LARGE SCALE GENOMIC DNA]</scope>
    <source>
        <strain evidence="10">Gh-105</strain>
    </source>
</reference>
<keyword evidence="3 5" id="KW-0807">Transducer</keyword>
<dbReference type="PANTHER" id="PTHR32089:SF112">
    <property type="entry name" value="LYSOZYME-LIKE PROTEIN-RELATED"/>
    <property type="match status" value="1"/>
</dbReference>
<dbReference type="GO" id="GO:0005886">
    <property type="term" value="C:plasma membrane"/>
    <property type="evidence" value="ECO:0007669"/>
    <property type="project" value="UniProtKB-SubCell"/>
</dbReference>
<evidence type="ECO:0000313" key="9">
    <source>
        <dbReference type="EMBL" id="SFG76354.1"/>
    </source>
</evidence>
<dbReference type="AlphaFoldDB" id="A0A1I2UGR4"/>
<evidence type="ECO:0000256" key="3">
    <source>
        <dbReference type="ARBA" id="ARBA00023224"/>
    </source>
</evidence>
<keyword evidence="10" id="KW-1185">Reference proteome</keyword>
<dbReference type="GO" id="GO:0007165">
    <property type="term" value="P:signal transduction"/>
    <property type="evidence" value="ECO:0007669"/>
    <property type="project" value="UniProtKB-KW"/>
</dbReference>
<dbReference type="Proteomes" id="UP000199229">
    <property type="component" value="Unassembled WGS sequence"/>
</dbReference>
<dbReference type="Pfam" id="PF00672">
    <property type="entry name" value="HAMP"/>
    <property type="match status" value="1"/>
</dbReference>
<dbReference type="SMART" id="SM00283">
    <property type="entry name" value="MA"/>
    <property type="match status" value="1"/>
</dbReference>
<proteinExistence type="inferred from homology"/>
<evidence type="ECO:0000259" key="6">
    <source>
        <dbReference type="PROSITE" id="PS50111"/>
    </source>
</evidence>
<protein>
    <submittedName>
        <fullName evidence="9">Methyl-accepting chemotaxis protein</fullName>
    </submittedName>
</protein>
<dbReference type="InterPro" id="IPR003660">
    <property type="entry name" value="HAMP_dom"/>
</dbReference>
<evidence type="ECO:0000259" key="8">
    <source>
        <dbReference type="PROSITE" id="PS50885"/>
    </source>
</evidence>
<dbReference type="Gene3D" id="1.10.287.950">
    <property type="entry name" value="Methyl-accepting chemotaxis protein"/>
    <property type="match status" value="1"/>
</dbReference>
<name>A0A1I2UGR4_9HYPH</name>
<dbReference type="PROSITE" id="PS50192">
    <property type="entry name" value="T_SNARE"/>
    <property type="match status" value="1"/>
</dbReference>
<sequence length="718" mass="74827">MFKFSRLTVRLPAMTIGLALFSAVAMGGFSWNAARDSLMEAARARLQLTAAAERNGIGLIAERLQADFMSIAAHPVLSANGPEMMDMLDLSRPDIRAMVAAFQAPKTVGERVAFDGLSTGTLYGRRNAKVQELARKLVAEPGYADLLILDQEGRVIYTATKGSDFATSVTDDALRKTGLARIYERLRYGDDETTHFEDYAPYPVGEGPSAFIGRVLTKSTSIAMGTDDVQERAGFVVMRVDSKLFDRTLTQRTGLGETGQAFAIGGDGALRSNPALSTQARAGAPATQLDIDPKSLTDGETITVAGRDGPRLAAAVAATVLGAPWMIVAEQSEAEAVGPVQSLSRTLGLIALAVLAATTLLGLGLARSIVRPLEALTRALKALAGREPLTEVPGSARRDEIGDIARAVGTIRDISLEEAAQQLKTTEAARLVEERNRRALLRDLAGQFEASVGGIVDQVSRSVDALNAASVGMQRAVADTSQRSGSAAAAAHQTAGSVNAVAAAAEELGATVAEIGRQIEQASDLSAATVEEATRAEATMESLTTAAARIDDVVNLVSTIAGQTNLLALNATIEAARAGEAGRGFAVVAMEVKELAKQTTQATGEIGQQVASIQAATNAALHVIQGILSRIRSMNAVTTNIASAVEEQGVTTQEIVRNMNQASAGTGAVTSDITEVARAADGAGLVAGSVLTASEDLAAQSEHLRAEIGKFLDNVRAA</sequence>
<feature type="domain" description="HAMP" evidence="8">
    <location>
        <begin position="367"/>
        <end position="421"/>
    </location>
</feature>
<dbReference type="Gene3D" id="6.10.340.10">
    <property type="match status" value="1"/>
</dbReference>
<dbReference type="GO" id="GO:0006935">
    <property type="term" value="P:chemotaxis"/>
    <property type="evidence" value="ECO:0007669"/>
    <property type="project" value="InterPro"/>
</dbReference>
<dbReference type="InterPro" id="IPR000727">
    <property type="entry name" value="T_SNARE_dom"/>
</dbReference>
<comment type="subcellular location">
    <subcellularLocation>
        <location evidence="1">Cell inner membrane</location>
        <topology evidence="1">Multi-pass membrane protein</topology>
    </subcellularLocation>
</comment>
<evidence type="ECO:0000256" key="4">
    <source>
        <dbReference type="ARBA" id="ARBA00029447"/>
    </source>
</evidence>
<dbReference type="InterPro" id="IPR004089">
    <property type="entry name" value="MCPsignal_dom"/>
</dbReference>
<dbReference type="GO" id="GO:0004888">
    <property type="term" value="F:transmembrane signaling receptor activity"/>
    <property type="evidence" value="ECO:0007669"/>
    <property type="project" value="InterPro"/>
</dbReference>
<comment type="similarity">
    <text evidence="4">Belongs to the methyl-accepting chemotaxis (MCP) protein family.</text>
</comment>
<dbReference type="PROSITE" id="PS50111">
    <property type="entry name" value="CHEMOTAXIS_TRANSDUC_2"/>
    <property type="match status" value="1"/>
</dbReference>
<evidence type="ECO:0000313" key="10">
    <source>
        <dbReference type="Proteomes" id="UP000199229"/>
    </source>
</evidence>
<dbReference type="SMART" id="SM00304">
    <property type="entry name" value="HAMP"/>
    <property type="match status" value="1"/>
</dbReference>
<dbReference type="Pfam" id="PF00015">
    <property type="entry name" value="MCPsignal"/>
    <property type="match status" value="1"/>
</dbReference>
<keyword evidence="2" id="KW-1003">Cell membrane</keyword>